<dbReference type="Proteomes" id="UP000540412">
    <property type="component" value="Unassembled WGS sequence"/>
</dbReference>
<dbReference type="InterPro" id="IPR034660">
    <property type="entry name" value="DinB/YfiT-like"/>
</dbReference>
<dbReference type="InterPro" id="IPR017517">
    <property type="entry name" value="Maleyloyr_isom"/>
</dbReference>
<dbReference type="NCBIfam" id="TIGR03083">
    <property type="entry name" value="maleylpyruvate isomerase family mycothiol-dependent enzyme"/>
    <property type="match status" value="1"/>
</dbReference>
<dbReference type="EMBL" id="JACHIT010000002">
    <property type="protein sequence ID" value="MBB5918633.1"/>
    <property type="molecule type" value="Genomic_DNA"/>
</dbReference>
<dbReference type="PANTHER" id="PTHR40758">
    <property type="entry name" value="CONSERVED PROTEIN"/>
    <property type="match status" value="1"/>
</dbReference>
<name>A0A7W9UMH9_9NOCA</name>
<feature type="domain" description="MDMPI C-terminal" evidence="1">
    <location>
        <begin position="149"/>
        <end position="243"/>
    </location>
</feature>
<proteinExistence type="predicted"/>
<gene>
    <name evidence="3" type="ORF">BJY24_007545</name>
</gene>
<dbReference type="GO" id="GO:0046872">
    <property type="term" value="F:metal ion binding"/>
    <property type="evidence" value="ECO:0007669"/>
    <property type="project" value="InterPro"/>
</dbReference>
<dbReference type="Pfam" id="PF07398">
    <property type="entry name" value="MDMPI_C"/>
    <property type="match status" value="1"/>
</dbReference>
<dbReference type="InterPro" id="IPR010872">
    <property type="entry name" value="MDMPI_C-term_domain"/>
</dbReference>
<evidence type="ECO:0000313" key="4">
    <source>
        <dbReference type="Proteomes" id="UP000540412"/>
    </source>
</evidence>
<protein>
    <submittedName>
        <fullName evidence="3">Uncharacterized protein (TIGR03083 family)</fullName>
    </submittedName>
</protein>
<dbReference type="Pfam" id="PF11716">
    <property type="entry name" value="MDMPI_N"/>
    <property type="match status" value="1"/>
</dbReference>
<comment type="caution">
    <text evidence="3">The sequence shown here is derived from an EMBL/GenBank/DDBJ whole genome shotgun (WGS) entry which is preliminary data.</text>
</comment>
<keyword evidence="4" id="KW-1185">Reference proteome</keyword>
<reference evidence="3 4" key="1">
    <citation type="submission" date="2020-08" db="EMBL/GenBank/DDBJ databases">
        <title>Sequencing the genomes of 1000 actinobacteria strains.</title>
        <authorList>
            <person name="Klenk H.-P."/>
        </authorList>
    </citation>
    <scope>NUCLEOTIDE SEQUENCE [LARGE SCALE GENOMIC DNA]</scope>
    <source>
        <strain evidence="3 4">DSM 43582</strain>
    </source>
</reference>
<feature type="domain" description="Mycothiol-dependent maleylpyruvate isomerase metal-binding" evidence="2">
    <location>
        <begin position="17"/>
        <end position="136"/>
    </location>
</feature>
<dbReference type="PANTHER" id="PTHR40758:SF1">
    <property type="entry name" value="CONSERVED PROTEIN"/>
    <property type="match status" value="1"/>
</dbReference>
<dbReference type="SUPFAM" id="SSF109854">
    <property type="entry name" value="DinB/YfiT-like putative metalloenzymes"/>
    <property type="match status" value="1"/>
</dbReference>
<dbReference type="AlphaFoldDB" id="A0A7W9UMH9"/>
<organism evidence="3 4">
    <name type="scientific">Nocardia transvalensis</name>
    <dbReference type="NCBI Taxonomy" id="37333"/>
    <lineage>
        <taxon>Bacteria</taxon>
        <taxon>Bacillati</taxon>
        <taxon>Actinomycetota</taxon>
        <taxon>Actinomycetes</taxon>
        <taxon>Mycobacteriales</taxon>
        <taxon>Nocardiaceae</taxon>
        <taxon>Nocardia</taxon>
    </lineage>
</organism>
<sequence length="252" mass="27433">MKAVDTGVVRDALISETDLLADLYLSEDPKTPVPACPGWTLANLVAHVGGGHRWAAAMVRGRATEFLEFAEVPEVRRPRDVDAAAVWLRGSARLVIEEVDATGTEVPVWTPFGALRPSEWWIRRRLHESTAHRADALLALGRTVDLAPELAADGLTELLELIRMGSPRFQTPLDTGATLALRATDGAGDWSIRRSDSGIDWDTEVSAASATVEGTAVDLFLLLLRRIPADHPGLKVSGADDVLTTWLERTRF</sequence>
<dbReference type="GO" id="GO:0005886">
    <property type="term" value="C:plasma membrane"/>
    <property type="evidence" value="ECO:0007669"/>
    <property type="project" value="TreeGrafter"/>
</dbReference>
<evidence type="ECO:0000259" key="1">
    <source>
        <dbReference type="Pfam" id="PF07398"/>
    </source>
</evidence>
<dbReference type="InterPro" id="IPR024344">
    <property type="entry name" value="MDMPI_metal-binding"/>
</dbReference>
<evidence type="ECO:0000259" key="2">
    <source>
        <dbReference type="Pfam" id="PF11716"/>
    </source>
</evidence>
<evidence type="ECO:0000313" key="3">
    <source>
        <dbReference type="EMBL" id="MBB5918633.1"/>
    </source>
</evidence>
<accession>A0A7W9UMH9</accession>
<dbReference type="RefSeq" id="WP_051161189.1">
    <property type="nucleotide sequence ID" value="NZ_JACHIT010000002.1"/>
</dbReference>